<keyword evidence="4 7" id="KW-0812">Transmembrane</keyword>
<feature type="transmembrane region" description="Helical" evidence="7">
    <location>
        <begin position="255"/>
        <end position="275"/>
    </location>
</feature>
<feature type="transmembrane region" description="Helical" evidence="7">
    <location>
        <begin position="48"/>
        <end position="66"/>
    </location>
</feature>
<evidence type="ECO:0000256" key="5">
    <source>
        <dbReference type="ARBA" id="ARBA00022989"/>
    </source>
</evidence>
<evidence type="ECO:0000313" key="8">
    <source>
        <dbReference type="EMBL" id="KAF6162147.1"/>
    </source>
</evidence>
<evidence type="ECO:0000256" key="2">
    <source>
        <dbReference type="ARBA" id="ARBA00007863"/>
    </source>
</evidence>
<comment type="similarity">
    <text evidence="2">Belongs to the SLC35F solute transporter family.</text>
</comment>
<dbReference type="SUPFAM" id="SSF103481">
    <property type="entry name" value="Multidrug resistance efflux transporter EmrE"/>
    <property type="match status" value="1"/>
</dbReference>
<dbReference type="GO" id="GO:0022857">
    <property type="term" value="F:transmembrane transporter activity"/>
    <property type="evidence" value="ECO:0007669"/>
    <property type="project" value="InterPro"/>
</dbReference>
<keyword evidence="3" id="KW-0813">Transport</keyword>
<feature type="transmembrane region" description="Helical" evidence="7">
    <location>
        <begin position="281"/>
        <end position="299"/>
    </location>
</feature>
<feature type="transmembrane region" description="Helical" evidence="7">
    <location>
        <begin position="191"/>
        <end position="212"/>
    </location>
</feature>
<keyword evidence="6 7" id="KW-0472">Membrane</keyword>
<dbReference type="InterPro" id="IPR009262">
    <property type="entry name" value="SLC35_F1/F2/F6"/>
</dbReference>
<evidence type="ECO:0000313" key="9">
    <source>
        <dbReference type="Proteomes" id="UP000541444"/>
    </source>
</evidence>
<evidence type="ECO:0000256" key="4">
    <source>
        <dbReference type="ARBA" id="ARBA00022692"/>
    </source>
</evidence>
<dbReference type="OrthoDB" id="429955at2759"/>
<evidence type="ECO:0008006" key="10">
    <source>
        <dbReference type="Google" id="ProtNLM"/>
    </source>
</evidence>
<dbReference type="InterPro" id="IPR037185">
    <property type="entry name" value="EmrE-like"/>
</dbReference>
<dbReference type="EMBL" id="JACGCM010001055">
    <property type="protein sequence ID" value="KAF6162147.1"/>
    <property type="molecule type" value="Genomic_DNA"/>
</dbReference>
<evidence type="ECO:0000256" key="7">
    <source>
        <dbReference type="SAM" id="Phobius"/>
    </source>
</evidence>
<feature type="transmembrane region" description="Helical" evidence="7">
    <location>
        <begin position="98"/>
        <end position="123"/>
    </location>
</feature>
<dbReference type="PANTHER" id="PTHR14233">
    <property type="entry name" value="DUF914-RELATED"/>
    <property type="match status" value="1"/>
</dbReference>
<dbReference type="InterPro" id="IPR052221">
    <property type="entry name" value="SLC35F_Transporter"/>
</dbReference>
<feature type="transmembrane region" description="Helical" evidence="7">
    <location>
        <begin position="227"/>
        <end position="248"/>
    </location>
</feature>
<name>A0A7J7N4U9_9MAGN</name>
<feature type="transmembrane region" description="Helical" evidence="7">
    <location>
        <begin position="132"/>
        <end position="148"/>
    </location>
</feature>
<reference evidence="8 9" key="1">
    <citation type="journal article" date="2020" name="IScience">
        <title>Genome Sequencing of the Endangered Kingdonia uniflora (Circaeasteraceae, Ranunculales) Reveals Potential Mechanisms of Evolutionary Specialization.</title>
        <authorList>
            <person name="Sun Y."/>
            <person name="Deng T."/>
            <person name="Zhang A."/>
            <person name="Moore M.J."/>
            <person name="Landis J.B."/>
            <person name="Lin N."/>
            <person name="Zhang H."/>
            <person name="Zhang X."/>
            <person name="Huang J."/>
            <person name="Zhang X."/>
            <person name="Sun H."/>
            <person name="Wang H."/>
        </authorList>
    </citation>
    <scope>NUCLEOTIDE SEQUENCE [LARGE SCALE GENOMIC DNA]</scope>
    <source>
        <strain evidence="8">TB1705</strain>
        <tissue evidence="8">Leaf</tissue>
    </source>
</reference>
<dbReference type="AlphaFoldDB" id="A0A7J7N4U9"/>
<dbReference type="Proteomes" id="UP000541444">
    <property type="component" value="Unassembled WGS sequence"/>
</dbReference>
<proteinExistence type="inferred from homology"/>
<evidence type="ECO:0000256" key="3">
    <source>
        <dbReference type="ARBA" id="ARBA00022448"/>
    </source>
</evidence>
<dbReference type="PANTHER" id="PTHR14233:SF18">
    <property type="entry name" value="OS05G0444300 PROTEIN"/>
    <property type="match status" value="1"/>
</dbReference>
<keyword evidence="5 7" id="KW-1133">Transmembrane helix</keyword>
<feature type="transmembrane region" description="Helical" evidence="7">
    <location>
        <begin position="75"/>
        <end position="92"/>
    </location>
</feature>
<dbReference type="GO" id="GO:0016020">
    <property type="term" value="C:membrane"/>
    <property type="evidence" value="ECO:0007669"/>
    <property type="project" value="UniProtKB-SubCell"/>
</dbReference>
<feature type="transmembrane region" description="Helical" evidence="7">
    <location>
        <begin position="160"/>
        <end position="179"/>
    </location>
</feature>
<sequence>MNMWRSKEELLRLIFLLFLGQVVSFNLALTSFTSSLLSNLGVDTPLTQSFFTYLSLALAYGPVLLYRRQKLMVPWYWYALIGFIDVQGNFLVVKAYQFSSITSVTLLDCWTIPWVIVLTWIFIGTRYSLKQFLGAVVCIVGLGLVLLSDVHESGSAGTKPLLGDALVVMGTLFYAMSNVGEEFCVKNRDRVEVVAMLGVFGLLVGTCEISIFERKNLEAVKWTPEVVLLFAAFALSTFMFYSIVPFVLQMSGAALFNLSLLTSDMWAVVIRIFIYHQKVDWLYYFSFALVAIGLILYSISDKEPVTLMELENGSADVNIEYQLLNEENAVSRNEIVAT</sequence>
<dbReference type="Pfam" id="PF06027">
    <property type="entry name" value="SLC35F"/>
    <property type="match status" value="1"/>
</dbReference>
<comment type="caution">
    <text evidence="8">The sequence shown here is derived from an EMBL/GenBank/DDBJ whole genome shotgun (WGS) entry which is preliminary data.</text>
</comment>
<evidence type="ECO:0000256" key="6">
    <source>
        <dbReference type="ARBA" id="ARBA00023136"/>
    </source>
</evidence>
<keyword evidence="9" id="KW-1185">Reference proteome</keyword>
<comment type="subcellular location">
    <subcellularLocation>
        <location evidence="1">Membrane</location>
        <topology evidence="1">Multi-pass membrane protein</topology>
    </subcellularLocation>
</comment>
<gene>
    <name evidence="8" type="ORF">GIB67_008276</name>
</gene>
<protein>
    <recommendedName>
        <fullName evidence="10">Solute carrier family 35 member F1</fullName>
    </recommendedName>
</protein>
<evidence type="ECO:0000256" key="1">
    <source>
        <dbReference type="ARBA" id="ARBA00004141"/>
    </source>
</evidence>
<accession>A0A7J7N4U9</accession>
<organism evidence="8 9">
    <name type="scientific">Kingdonia uniflora</name>
    <dbReference type="NCBI Taxonomy" id="39325"/>
    <lineage>
        <taxon>Eukaryota</taxon>
        <taxon>Viridiplantae</taxon>
        <taxon>Streptophyta</taxon>
        <taxon>Embryophyta</taxon>
        <taxon>Tracheophyta</taxon>
        <taxon>Spermatophyta</taxon>
        <taxon>Magnoliopsida</taxon>
        <taxon>Ranunculales</taxon>
        <taxon>Circaeasteraceae</taxon>
        <taxon>Kingdonia</taxon>
    </lineage>
</organism>